<feature type="domain" description="Carbohydrate kinase PfkB" evidence="12">
    <location>
        <begin position="17"/>
        <end position="315"/>
    </location>
</feature>
<evidence type="ECO:0000256" key="8">
    <source>
        <dbReference type="ARBA" id="ARBA00023268"/>
    </source>
</evidence>
<keyword evidence="7 11" id="KW-0067">ATP-binding</keyword>
<evidence type="ECO:0000313" key="14">
    <source>
        <dbReference type="EMBL" id="MFD1785071.1"/>
    </source>
</evidence>
<evidence type="ECO:0000313" key="15">
    <source>
        <dbReference type="Proteomes" id="UP001597237"/>
    </source>
</evidence>
<comment type="function">
    <text evidence="2 11">Catalyzes the ADP transfer from ATP to D-glycero-beta-D-manno-heptose 1-phosphate, yielding ADP-D-glycero-beta-D-manno-heptose.</text>
</comment>
<keyword evidence="15" id="KW-1185">Reference proteome</keyword>
<sequence length="488" mass="51117">MDLTALQQLLAALPSGRVACVGDLMVDRFVYGEVSRVSPEAPIPVLARTRELVMLGAAGNVARNVSALGGSVMLIGLIGGDSEGHEALRLVGQERGIEGFLVTDASRPTTLKTRFVSGNQQLLRVDLEESRVADGECEQRLVRTIRDVADGVGVILVSDYGKGVVTPAVIAACREAASAGARVIVDSKARSFARYGAVDIIKPNAAELAYATDMPTSTDEEVEAALARALELCEARSVLVTRAAKGMSLAVRGEPVRHFHGTPKAVFDASGAGDTTIAALGLALAAGASIEAAIEIGLLASGVAVGKVGTATVTPDELMEAALSAHLAPAEAKIATPQRMVDEVARWRAKGLRVGFTNGCFDVLHRGHVAYLNQARGWCDRLIVGLNSDRSVRALKGEGRPVNDLESRALVLAGLGSVDLVVPFNEDTPIKLIEAARPDVLVKGSDYTESEVVGAREVRSWGGDVRLAAIVEGFSTTAAIARMTGTNR</sequence>
<dbReference type="Pfam" id="PF01467">
    <property type="entry name" value="CTP_transf_like"/>
    <property type="match status" value="1"/>
</dbReference>
<evidence type="ECO:0000256" key="9">
    <source>
        <dbReference type="ARBA" id="ARBA00023277"/>
    </source>
</evidence>
<name>A0ABW4N4Z5_9CAUL</name>
<feature type="domain" description="Cytidyltransferase-like" evidence="13">
    <location>
        <begin position="356"/>
        <end position="464"/>
    </location>
</feature>
<comment type="catalytic activity">
    <reaction evidence="11">
        <text>D-glycero-beta-D-manno-heptose 7-phosphate + ATP = D-glycero-beta-D-manno-heptose 1,7-bisphosphate + ADP + H(+)</text>
        <dbReference type="Rhea" id="RHEA:27473"/>
        <dbReference type="ChEBI" id="CHEBI:15378"/>
        <dbReference type="ChEBI" id="CHEBI:30616"/>
        <dbReference type="ChEBI" id="CHEBI:60204"/>
        <dbReference type="ChEBI" id="CHEBI:60208"/>
        <dbReference type="ChEBI" id="CHEBI:456216"/>
        <dbReference type="EC" id="2.7.1.167"/>
    </reaction>
</comment>
<comment type="similarity">
    <text evidence="11">In the C-terminal section; belongs to the cytidylyltransferase family.</text>
</comment>
<evidence type="ECO:0000256" key="5">
    <source>
        <dbReference type="ARBA" id="ARBA00022741"/>
    </source>
</evidence>
<dbReference type="EC" id="2.7.7.70" evidence="11"/>
<protein>
    <recommendedName>
        <fullName evidence="11">Bifunctional protein HldE</fullName>
    </recommendedName>
    <domain>
        <recommendedName>
            <fullName evidence="11">D-beta-D-heptose 7-phosphate kinase</fullName>
            <ecNumber evidence="11">2.7.1.167</ecNumber>
        </recommendedName>
        <alternativeName>
            <fullName evidence="11">D-beta-D-heptose 7-phosphotransferase</fullName>
        </alternativeName>
        <alternativeName>
            <fullName evidence="11">D-glycero-beta-D-manno-heptose-7-phosphate kinase</fullName>
        </alternativeName>
    </domain>
    <domain>
        <recommendedName>
            <fullName evidence="11">D-beta-D-heptose 1-phosphate adenylyltransferase</fullName>
            <ecNumber evidence="11">2.7.7.70</ecNumber>
        </recommendedName>
        <alternativeName>
            <fullName evidence="11">D-glycero-beta-D-manno-heptose 1-phosphate adenylyltransferase</fullName>
        </alternativeName>
    </domain>
</protein>
<comment type="catalytic activity">
    <reaction evidence="10 11">
        <text>D-glycero-beta-D-manno-heptose 1-phosphate + ATP + H(+) = ADP-D-glycero-beta-D-manno-heptose + diphosphate</text>
        <dbReference type="Rhea" id="RHEA:27465"/>
        <dbReference type="ChEBI" id="CHEBI:15378"/>
        <dbReference type="ChEBI" id="CHEBI:30616"/>
        <dbReference type="ChEBI" id="CHEBI:33019"/>
        <dbReference type="ChEBI" id="CHEBI:59967"/>
        <dbReference type="ChEBI" id="CHEBI:61593"/>
        <dbReference type="EC" id="2.7.7.70"/>
    </reaction>
</comment>
<dbReference type="PANTHER" id="PTHR46969:SF1">
    <property type="entry name" value="BIFUNCTIONAL PROTEIN HLDE"/>
    <property type="match status" value="1"/>
</dbReference>
<keyword evidence="9 11" id="KW-0119">Carbohydrate metabolism</keyword>
<feature type="active site" evidence="11">
    <location>
        <position position="274"/>
    </location>
</feature>
<dbReference type="PANTHER" id="PTHR46969">
    <property type="entry name" value="BIFUNCTIONAL PROTEIN HLDE"/>
    <property type="match status" value="1"/>
</dbReference>
<evidence type="ECO:0000256" key="10">
    <source>
        <dbReference type="ARBA" id="ARBA00047428"/>
    </source>
</evidence>
<keyword evidence="6 11" id="KW-0418">Kinase</keyword>
<dbReference type="SUPFAM" id="SSF53613">
    <property type="entry name" value="Ribokinase-like"/>
    <property type="match status" value="1"/>
</dbReference>
<dbReference type="Proteomes" id="UP001597237">
    <property type="component" value="Unassembled WGS sequence"/>
</dbReference>
<evidence type="ECO:0000256" key="6">
    <source>
        <dbReference type="ARBA" id="ARBA00022777"/>
    </source>
</evidence>
<comment type="function">
    <text evidence="1 11">Catalyzes the phosphorylation of D-glycero-D-manno-heptose 7-phosphate at the C-1 position to selectively form D-glycero-beta-D-manno-heptose-1,7-bisphosphate.</text>
</comment>
<dbReference type="NCBIfam" id="TIGR02199">
    <property type="entry name" value="rfaE_dom_II"/>
    <property type="match status" value="1"/>
</dbReference>
<dbReference type="Gene3D" id="3.40.1190.20">
    <property type="match status" value="1"/>
</dbReference>
<dbReference type="InterPro" id="IPR029056">
    <property type="entry name" value="Ribokinase-like"/>
</dbReference>
<dbReference type="HAMAP" id="MF_01603">
    <property type="entry name" value="HldE"/>
    <property type="match status" value="1"/>
</dbReference>
<evidence type="ECO:0000256" key="2">
    <source>
        <dbReference type="ARBA" id="ARBA00003753"/>
    </source>
</evidence>
<dbReference type="InterPro" id="IPR023030">
    <property type="entry name" value="Bifunc_HldE"/>
</dbReference>
<evidence type="ECO:0000256" key="7">
    <source>
        <dbReference type="ARBA" id="ARBA00022840"/>
    </source>
</evidence>
<evidence type="ECO:0000259" key="13">
    <source>
        <dbReference type="Pfam" id="PF01467"/>
    </source>
</evidence>
<evidence type="ECO:0000256" key="3">
    <source>
        <dbReference type="ARBA" id="ARBA00022679"/>
    </source>
</evidence>
<gene>
    <name evidence="14" type="primary">rfaE2</name>
    <name evidence="11" type="synonym">hldE</name>
    <name evidence="14" type="ORF">ACFSC0_16835</name>
</gene>
<proteinExistence type="inferred from homology"/>
<organism evidence="14 15">
    <name type="scientific">Phenylobacterium terrae</name>
    <dbReference type="NCBI Taxonomy" id="2665495"/>
    <lineage>
        <taxon>Bacteria</taxon>
        <taxon>Pseudomonadati</taxon>
        <taxon>Pseudomonadota</taxon>
        <taxon>Alphaproteobacteria</taxon>
        <taxon>Caulobacterales</taxon>
        <taxon>Caulobacteraceae</taxon>
        <taxon>Phenylobacterium</taxon>
    </lineage>
</organism>
<feature type="region of interest" description="Cytidylyltransferase" evidence="11">
    <location>
        <begin position="356"/>
        <end position="488"/>
    </location>
</feature>
<evidence type="ECO:0000256" key="11">
    <source>
        <dbReference type="HAMAP-Rule" id="MF_01603"/>
    </source>
</evidence>
<comment type="subunit">
    <text evidence="11">Homodimer.</text>
</comment>
<evidence type="ECO:0000256" key="1">
    <source>
        <dbReference type="ARBA" id="ARBA00002319"/>
    </source>
</evidence>
<dbReference type="EC" id="2.7.1.167" evidence="11"/>
<feature type="binding site" evidence="11">
    <location>
        <begin position="204"/>
        <end position="207"/>
    </location>
    <ligand>
        <name>ATP</name>
        <dbReference type="ChEBI" id="CHEBI:30616"/>
    </ligand>
</feature>
<feature type="region of interest" description="Ribokinase" evidence="11">
    <location>
        <begin position="1"/>
        <end position="328"/>
    </location>
</feature>
<evidence type="ECO:0000256" key="4">
    <source>
        <dbReference type="ARBA" id="ARBA00022695"/>
    </source>
</evidence>
<dbReference type="RefSeq" id="WP_377282027.1">
    <property type="nucleotide sequence ID" value="NZ_JBHRSI010000005.1"/>
</dbReference>
<dbReference type="InterPro" id="IPR011913">
    <property type="entry name" value="RfaE_dom_I"/>
</dbReference>
<keyword evidence="4 11" id="KW-0548">Nucleotidyltransferase</keyword>
<dbReference type="EMBL" id="JBHUEY010000006">
    <property type="protein sequence ID" value="MFD1785071.1"/>
    <property type="molecule type" value="Genomic_DNA"/>
</dbReference>
<keyword evidence="5 11" id="KW-0547">Nucleotide-binding</keyword>
<dbReference type="InterPro" id="IPR011914">
    <property type="entry name" value="RfaE_dom_II"/>
</dbReference>
<comment type="pathway">
    <text evidence="11">Nucleotide-sugar biosynthesis; ADP-L-glycero-beta-D-manno-heptose biosynthesis; ADP-L-glycero-beta-D-manno-heptose from D-glycero-beta-D-manno-heptose 7-phosphate: step 1/4.</text>
</comment>
<accession>A0ABW4N4Z5</accession>
<dbReference type="InterPro" id="IPR011611">
    <property type="entry name" value="PfkB_dom"/>
</dbReference>
<dbReference type="Gene3D" id="3.40.50.620">
    <property type="entry name" value="HUPs"/>
    <property type="match status" value="1"/>
</dbReference>
<dbReference type="NCBIfam" id="TIGR00125">
    <property type="entry name" value="cyt_tran_rel"/>
    <property type="match status" value="1"/>
</dbReference>
<dbReference type="InterPro" id="IPR004821">
    <property type="entry name" value="Cyt_trans-like"/>
</dbReference>
<comment type="similarity">
    <text evidence="11">In the N-terminal section; belongs to the carbohydrate kinase PfkB family.</text>
</comment>
<comment type="caution">
    <text evidence="14">The sequence shown here is derived from an EMBL/GenBank/DDBJ whole genome shotgun (WGS) entry which is preliminary data.</text>
</comment>
<evidence type="ECO:0000259" key="12">
    <source>
        <dbReference type="Pfam" id="PF00294"/>
    </source>
</evidence>
<keyword evidence="3 11" id="KW-0808">Transferase</keyword>
<dbReference type="CDD" id="cd01172">
    <property type="entry name" value="RfaE_like"/>
    <property type="match status" value="1"/>
</dbReference>
<keyword evidence="8 11" id="KW-0511">Multifunctional enzyme</keyword>
<dbReference type="InterPro" id="IPR014729">
    <property type="entry name" value="Rossmann-like_a/b/a_fold"/>
</dbReference>
<comment type="pathway">
    <text evidence="11">Nucleotide-sugar biosynthesis; ADP-L-glycero-beta-D-manno-heptose biosynthesis; ADP-L-glycero-beta-D-manno-heptose from D-glycero-beta-D-manno-heptose 7-phosphate: step 3/4.</text>
</comment>
<dbReference type="SUPFAM" id="SSF52374">
    <property type="entry name" value="Nucleotidylyl transferase"/>
    <property type="match status" value="1"/>
</dbReference>
<dbReference type="GO" id="GO:0016779">
    <property type="term" value="F:nucleotidyltransferase activity"/>
    <property type="evidence" value="ECO:0007669"/>
    <property type="project" value="UniProtKB-KW"/>
</dbReference>
<reference evidence="15" key="1">
    <citation type="journal article" date="2019" name="Int. J. Syst. Evol. Microbiol.">
        <title>The Global Catalogue of Microorganisms (GCM) 10K type strain sequencing project: providing services to taxonomists for standard genome sequencing and annotation.</title>
        <authorList>
            <consortium name="The Broad Institute Genomics Platform"/>
            <consortium name="The Broad Institute Genome Sequencing Center for Infectious Disease"/>
            <person name="Wu L."/>
            <person name="Ma J."/>
        </authorList>
    </citation>
    <scope>NUCLEOTIDE SEQUENCE [LARGE SCALE GENOMIC DNA]</scope>
    <source>
        <strain evidence="15">DFY28</strain>
    </source>
</reference>
<dbReference type="Pfam" id="PF00294">
    <property type="entry name" value="PfkB"/>
    <property type="match status" value="1"/>
</dbReference>